<proteinExistence type="inferred from homology"/>
<dbReference type="GO" id="GO:0016853">
    <property type="term" value="F:isomerase activity"/>
    <property type="evidence" value="ECO:0007669"/>
    <property type="project" value="UniProtKB-KW"/>
</dbReference>
<accession>A0ABT0PGI4</accession>
<dbReference type="NCBIfam" id="NF008602">
    <property type="entry name" value="PRK11570.1"/>
    <property type="match status" value="1"/>
</dbReference>
<evidence type="ECO:0000256" key="3">
    <source>
        <dbReference type="ARBA" id="ARBA00023110"/>
    </source>
</evidence>
<sequence>MSQYETTEQKASYGIGRQMGDQLARQTFEGMDITSIQNGLADSLQGKEMAVSADEINAAFQVITKAMQEAAEARSAEAISAGESFLADNAGREGITVTKSGLQYEVLTKGEGEVVSKDNTVRVHYHGTLVDGTVFDSSVARGEPAEFPVTGVIAGWVEALQLMVVGDKFKLYIPHDLAYGERGAGTIPPFSVLIFEVEVLAVVV</sequence>
<keyword evidence="4 5" id="KW-0413">Isomerase</keyword>
<evidence type="ECO:0000256" key="6">
    <source>
        <dbReference type="RuleBase" id="RU003915"/>
    </source>
</evidence>
<comment type="catalytic activity">
    <reaction evidence="1 5 6">
        <text>[protein]-peptidylproline (omega=180) = [protein]-peptidylproline (omega=0)</text>
        <dbReference type="Rhea" id="RHEA:16237"/>
        <dbReference type="Rhea" id="RHEA-COMP:10747"/>
        <dbReference type="Rhea" id="RHEA-COMP:10748"/>
        <dbReference type="ChEBI" id="CHEBI:83833"/>
        <dbReference type="ChEBI" id="CHEBI:83834"/>
        <dbReference type="EC" id="5.2.1.8"/>
    </reaction>
</comment>
<evidence type="ECO:0000259" key="7">
    <source>
        <dbReference type="PROSITE" id="PS50059"/>
    </source>
</evidence>
<keyword evidence="3 5" id="KW-0697">Rotamase</keyword>
<dbReference type="Gene3D" id="1.10.287.460">
    <property type="entry name" value="Peptidyl-prolyl cis-trans isomerase, FKBP-type, N-terminal domain"/>
    <property type="match status" value="1"/>
</dbReference>
<dbReference type="RefSeq" id="WP_249698976.1">
    <property type="nucleotide sequence ID" value="NZ_JAMFLX010000008.1"/>
</dbReference>
<dbReference type="PROSITE" id="PS50059">
    <property type="entry name" value="FKBP_PPIASE"/>
    <property type="match status" value="1"/>
</dbReference>
<evidence type="ECO:0000256" key="1">
    <source>
        <dbReference type="ARBA" id="ARBA00000971"/>
    </source>
</evidence>
<dbReference type="SUPFAM" id="SSF54534">
    <property type="entry name" value="FKBP-like"/>
    <property type="match status" value="1"/>
</dbReference>
<evidence type="ECO:0000313" key="9">
    <source>
        <dbReference type="Proteomes" id="UP001203338"/>
    </source>
</evidence>
<comment type="similarity">
    <text evidence="2 6">Belongs to the FKBP-type PPIase family.</text>
</comment>
<comment type="caution">
    <text evidence="8">The sequence shown here is derived from an EMBL/GenBank/DDBJ whole genome shotgun (WGS) entry which is preliminary data.</text>
</comment>
<dbReference type="EC" id="5.2.1.8" evidence="6"/>
<dbReference type="Proteomes" id="UP001203338">
    <property type="component" value="Unassembled WGS sequence"/>
</dbReference>
<evidence type="ECO:0000256" key="2">
    <source>
        <dbReference type="ARBA" id="ARBA00006577"/>
    </source>
</evidence>
<protein>
    <recommendedName>
        <fullName evidence="6">Peptidyl-prolyl cis-trans isomerase</fullName>
        <ecNumber evidence="6">5.2.1.8</ecNumber>
    </recommendedName>
</protein>
<organism evidence="8 9">
    <name type="scientific">Parendozoicomonas callyspongiae</name>
    <dbReference type="NCBI Taxonomy" id="2942213"/>
    <lineage>
        <taxon>Bacteria</taxon>
        <taxon>Pseudomonadati</taxon>
        <taxon>Pseudomonadota</taxon>
        <taxon>Gammaproteobacteria</taxon>
        <taxon>Oceanospirillales</taxon>
        <taxon>Endozoicomonadaceae</taxon>
        <taxon>Parendozoicomonas</taxon>
    </lineage>
</organism>
<keyword evidence="9" id="KW-1185">Reference proteome</keyword>
<dbReference type="Pfam" id="PF00254">
    <property type="entry name" value="FKBP_C"/>
    <property type="match status" value="1"/>
</dbReference>
<dbReference type="Gene3D" id="3.10.50.40">
    <property type="match status" value="1"/>
</dbReference>
<evidence type="ECO:0000313" key="8">
    <source>
        <dbReference type="EMBL" id="MCL6269872.1"/>
    </source>
</evidence>
<dbReference type="InterPro" id="IPR036944">
    <property type="entry name" value="PPIase_FKBP_N_sf"/>
</dbReference>
<dbReference type="InterPro" id="IPR000774">
    <property type="entry name" value="PPIase_FKBP_N"/>
</dbReference>
<dbReference type="InterPro" id="IPR046357">
    <property type="entry name" value="PPIase_dom_sf"/>
</dbReference>
<feature type="domain" description="PPIase FKBP-type" evidence="7">
    <location>
        <begin position="118"/>
        <end position="203"/>
    </location>
</feature>
<dbReference type="Pfam" id="PF01346">
    <property type="entry name" value="FKBP_N"/>
    <property type="match status" value="1"/>
</dbReference>
<gene>
    <name evidence="8" type="ORF">M3P05_07945</name>
</gene>
<evidence type="ECO:0000256" key="4">
    <source>
        <dbReference type="ARBA" id="ARBA00023235"/>
    </source>
</evidence>
<dbReference type="PANTHER" id="PTHR43811:SF23">
    <property type="entry name" value="FKBP-TYPE 22 KDA PEPTIDYL-PROLYL CIS-TRANS ISOMERASE"/>
    <property type="match status" value="1"/>
</dbReference>
<dbReference type="PANTHER" id="PTHR43811">
    <property type="entry name" value="FKBP-TYPE PEPTIDYL-PROLYL CIS-TRANS ISOMERASE FKPA"/>
    <property type="match status" value="1"/>
</dbReference>
<reference evidence="8 9" key="1">
    <citation type="submission" date="2022-05" db="EMBL/GenBank/DDBJ databases">
        <authorList>
            <person name="Park J.-S."/>
        </authorList>
    </citation>
    <scope>NUCLEOTIDE SEQUENCE [LARGE SCALE GENOMIC DNA]</scope>
    <source>
        <strain evidence="8 9">2012CJ34-2</strain>
    </source>
</reference>
<evidence type="ECO:0000256" key="5">
    <source>
        <dbReference type="PROSITE-ProRule" id="PRU00277"/>
    </source>
</evidence>
<dbReference type="InterPro" id="IPR001179">
    <property type="entry name" value="PPIase_FKBP_dom"/>
</dbReference>
<dbReference type="EMBL" id="JAMFLX010000008">
    <property type="protein sequence ID" value="MCL6269872.1"/>
    <property type="molecule type" value="Genomic_DNA"/>
</dbReference>
<name>A0ABT0PGI4_9GAMM</name>